<name>A0A9D1CG48_AQUAO</name>
<dbReference type="Gene3D" id="3.40.50.450">
    <property type="match status" value="1"/>
</dbReference>
<comment type="caution">
    <text evidence="3">The sequence shown here is derived from an EMBL/GenBank/DDBJ whole genome shotgun (WGS) entry which is preliminary data.</text>
</comment>
<accession>A0A9D1CG48</accession>
<evidence type="ECO:0000256" key="1">
    <source>
        <dbReference type="ARBA" id="ARBA00006525"/>
    </source>
</evidence>
<proteinExistence type="inferred from homology"/>
<dbReference type="InterPro" id="IPR057666">
    <property type="entry name" value="DrpA_SLOG"/>
</dbReference>
<dbReference type="GO" id="GO:0009294">
    <property type="term" value="P:DNA-mediated transformation"/>
    <property type="evidence" value="ECO:0007669"/>
    <property type="project" value="InterPro"/>
</dbReference>
<evidence type="ECO:0000259" key="2">
    <source>
        <dbReference type="Pfam" id="PF02481"/>
    </source>
</evidence>
<dbReference type="Pfam" id="PF02481">
    <property type="entry name" value="DNA_processg_A"/>
    <property type="match status" value="1"/>
</dbReference>
<dbReference type="SUPFAM" id="SSF102405">
    <property type="entry name" value="MCP/YpsA-like"/>
    <property type="match status" value="1"/>
</dbReference>
<protein>
    <recommendedName>
        <fullName evidence="2">Smf/DprA SLOG domain-containing protein</fullName>
    </recommendedName>
</protein>
<dbReference type="PANTHER" id="PTHR43022:SF1">
    <property type="entry name" value="PROTEIN SMF"/>
    <property type="match status" value="1"/>
</dbReference>
<comment type="similarity">
    <text evidence="1">Belongs to the DprA/Smf family.</text>
</comment>
<gene>
    <name evidence="3" type="ORF">EYH37_05595</name>
</gene>
<evidence type="ECO:0000313" key="3">
    <source>
        <dbReference type="EMBL" id="HIP98812.1"/>
    </source>
</evidence>
<dbReference type="InterPro" id="IPR003488">
    <property type="entry name" value="DprA"/>
</dbReference>
<dbReference type="AlphaFoldDB" id="A0A9D1CG48"/>
<reference evidence="3" key="1">
    <citation type="journal article" date="2020" name="ISME J.">
        <title>Gammaproteobacteria mediating utilization of methyl-, sulfur- and petroleum organic compounds in deep ocean hydrothermal plumes.</title>
        <authorList>
            <person name="Zhou Z."/>
            <person name="Liu Y."/>
            <person name="Pan J."/>
            <person name="Cron B.R."/>
            <person name="Toner B.M."/>
            <person name="Anantharaman K."/>
            <person name="Breier J.A."/>
            <person name="Dick G.J."/>
            <person name="Li M."/>
        </authorList>
    </citation>
    <scope>NUCLEOTIDE SEQUENCE</scope>
    <source>
        <strain evidence="3">SZUA-1501</strain>
    </source>
</reference>
<dbReference type="Proteomes" id="UP000606463">
    <property type="component" value="Unassembled WGS sequence"/>
</dbReference>
<evidence type="ECO:0000313" key="4">
    <source>
        <dbReference type="Proteomes" id="UP000606463"/>
    </source>
</evidence>
<organism evidence="3 4">
    <name type="scientific">Aquifex aeolicus</name>
    <dbReference type="NCBI Taxonomy" id="63363"/>
    <lineage>
        <taxon>Bacteria</taxon>
        <taxon>Pseudomonadati</taxon>
        <taxon>Aquificota</taxon>
        <taxon>Aquificia</taxon>
        <taxon>Aquificales</taxon>
        <taxon>Aquificaceae</taxon>
        <taxon>Aquifex</taxon>
    </lineage>
</organism>
<dbReference type="EMBL" id="DQVE01000056">
    <property type="protein sequence ID" value="HIP98812.1"/>
    <property type="molecule type" value="Genomic_DNA"/>
</dbReference>
<sequence>MAGLLTIEVKNFLKLSTAKGVGFKFITRFYSEYKTFGGAFEENLREFLKKHLPKKVKELQNHLQREEFFKKLFTILEKKKVKVIPFFSREYPKKLLEWEIPALYLIGKLPERGFSIVGTRKASKEGKKKAREFAKGLAQNGFTVISGGASGIDLQAHLGALEGGGKTGIRPLRAFGIAYG</sequence>
<feature type="domain" description="Smf/DprA SLOG" evidence="2">
    <location>
        <begin position="83"/>
        <end position="167"/>
    </location>
</feature>
<dbReference type="PANTHER" id="PTHR43022">
    <property type="entry name" value="PROTEIN SMF"/>
    <property type="match status" value="1"/>
</dbReference>